<evidence type="ECO:0000256" key="8">
    <source>
        <dbReference type="ARBA" id="ARBA00022813"/>
    </source>
</evidence>
<evidence type="ECO:0000256" key="12">
    <source>
        <dbReference type="ARBA" id="ARBA00023125"/>
    </source>
</evidence>
<dbReference type="GO" id="GO:0006269">
    <property type="term" value="P:DNA replication, synthesis of primer"/>
    <property type="evidence" value="ECO:0007669"/>
    <property type="project" value="UniProtKB-KW"/>
</dbReference>
<evidence type="ECO:0000256" key="3">
    <source>
        <dbReference type="ARBA" id="ARBA00022679"/>
    </source>
</evidence>
<evidence type="ECO:0000256" key="4">
    <source>
        <dbReference type="ARBA" id="ARBA00022695"/>
    </source>
</evidence>
<dbReference type="InterPro" id="IPR004042">
    <property type="entry name" value="Intein_endonuc_central"/>
</dbReference>
<dbReference type="Gene3D" id="3.90.580.10">
    <property type="entry name" value="Zinc finger, CHC2-type domain"/>
    <property type="match status" value="2"/>
</dbReference>
<dbReference type="GO" id="GO:0016539">
    <property type="term" value="P:intein-mediated protein splicing"/>
    <property type="evidence" value="ECO:0007669"/>
    <property type="project" value="InterPro"/>
</dbReference>
<evidence type="ECO:0000256" key="11">
    <source>
        <dbReference type="ARBA" id="ARBA00023000"/>
    </source>
</evidence>
<evidence type="ECO:0000313" key="18">
    <source>
        <dbReference type="Proteomes" id="UP000245697"/>
    </source>
</evidence>
<dbReference type="SUPFAM" id="SSF51294">
    <property type="entry name" value="Hedgehog/intein (Hint) domain"/>
    <property type="match status" value="1"/>
</dbReference>
<keyword evidence="18" id="KW-1185">Reference proteome</keyword>
<feature type="domain" description="DOD-type homing endonuclease" evidence="15">
    <location>
        <begin position="215"/>
        <end position="290"/>
    </location>
</feature>
<reference evidence="17 18" key="1">
    <citation type="submission" date="2018-05" db="EMBL/GenBank/DDBJ databases">
        <title>Genomic Encyclopedia of Archaeal and Bacterial Type Strains, Phase II (KMG-II): from individual species to whole genera.</title>
        <authorList>
            <person name="Goeker M."/>
        </authorList>
    </citation>
    <scope>NUCLEOTIDE SEQUENCE [LARGE SCALE GENOMIC DNA]</scope>
    <source>
        <strain evidence="17 18">DSM 45184</strain>
    </source>
</reference>
<evidence type="ECO:0000256" key="7">
    <source>
        <dbReference type="ARBA" id="ARBA00022771"/>
    </source>
</evidence>
<evidence type="ECO:0000256" key="6">
    <source>
        <dbReference type="ARBA" id="ARBA00022723"/>
    </source>
</evidence>
<dbReference type="GO" id="GO:0003899">
    <property type="term" value="F:DNA-directed RNA polymerase activity"/>
    <property type="evidence" value="ECO:0007669"/>
    <property type="project" value="InterPro"/>
</dbReference>
<dbReference type="SUPFAM" id="SSF55608">
    <property type="entry name" value="Homing endonucleases"/>
    <property type="match status" value="1"/>
</dbReference>
<evidence type="ECO:0000259" key="16">
    <source>
        <dbReference type="PROSITE" id="PS50880"/>
    </source>
</evidence>
<dbReference type="CDD" id="cd03364">
    <property type="entry name" value="TOPRIM_DnaG_primases"/>
    <property type="match status" value="1"/>
</dbReference>
<evidence type="ECO:0000256" key="9">
    <source>
        <dbReference type="ARBA" id="ARBA00022833"/>
    </source>
</evidence>
<accession>A0A316FMM8</accession>
<dbReference type="NCBIfam" id="TIGR01391">
    <property type="entry name" value="dnaG"/>
    <property type="match status" value="1"/>
</dbReference>
<keyword evidence="13" id="KW-0804">Transcription</keyword>
<dbReference type="PROSITE" id="PS50880">
    <property type="entry name" value="TOPRIM"/>
    <property type="match status" value="1"/>
</dbReference>
<dbReference type="AlphaFoldDB" id="A0A316FMM8"/>
<name>A0A316FMM8_9ACTN</name>
<dbReference type="FunFam" id="3.90.980.10:FF:000001">
    <property type="entry name" value="DNA primase"/>
    <property type="match status" value="1"/>
</dbReference>
<keyword evidence="7" id="KW-0863">Zinc-finger</keyword>
<dbReference type="InterPro" id="IPR006141">
    <property type="entry name" value="Intein_N"/>
</dbReference>
<evidence type="ECO:0000313" key="17">
    <source>
        <dbReference type="EMBL" id="PWK49435.1"/>
    </source>
</evidence>
<dbReference type="InterPro" id="IPR002694">
    <property type="entry name" value="Znf_CHC2"/>
</dbReference>
<dbReference type="InterPro" id="IPR003587">
    <property type="entry name" value="Hint_dom_N"/>
</dbReference>
<feature type="domain" description="Toprim" evidence="16">
    <location>
        <begin position="594"/>
        <end position="680"/>
    </location>
</feature>
<dbReference type="InterPro" id="IPR019475">
    <property type="entry name" value="DNA_primase_DnaB-bd"/>
</dbReference>
<evidence type="ECO:0000256" key="2">
    <source>
        <dbReference type="ARBA" id="ARBA00022515"/>
    </source>
</evidence>
<dbReference type="InterPro" id="IPR013264">
    <property type="entry name" value="DNAG_N"/>
</dbReference>
<dbReference type="Gene3D" id="2.170.16.10">
    <property type="entry name" value="Hedgehog/Intein (Hint) domain"/>
    <property type="match status" value="1"/>
</dbReference>
<keyword evidence="4" id="KW-0548">Nucleotidyltransferase</keyword>
<dbReference type="InterPro" id="IPR037068">
    <property type="entry name" value="DNA_primase_core_N_sf"/>
</dbReference>
<dbReference type="Gene3D" id="3.40.1360.10">
    <property type="match status" value="1"/>
</dbReference>
<evidence type="ECO:0000256" key="10">
    <source>
        <dbReference type="ARBA" id="ARBA00022842"/>
    </source>
</evidence>
<organism evidence="17 18">
    <name type="scientific">Actinoplanes xinjiangensis</name>
    <dbReference type="NCBI Taxonomy" id="512350"/>
    <lineage>
        <taxon>Bacteria</taxon>
        <taxon>Bacillati</taxon>
        <taxon>Actinomycetota</taxon>
        <taxon>Actinomycetes</taxon>
        <taxon>Micromonosporales</taxon>
        <taxon>Micromonosporaceae</taxon>
        <taxon>Actinoplanes</taxon>
    </lineage>
</organism>
<dbReference type="InterPro" id="IPR050219">
    <property type="entry name" value="DnaG_primase"/>
</dbReference>
<dbReference type="GO" id="GO:0000428">
    <property type="term" value="C:DNA-directed RNA polymerase complex"/>
    <property type="evidence" value="ECO:0007669"/>
    <property type="project" value="UniProtKB-KW"/>
</dbReference>
<dbReference type="InterPro" id="IPR027434">
    <property type="entry name" value="Homing_endonucl"/>
</dbReference>
<evidence type="ECO:0000256" key="1">
    <source>
        <dbReference type="ARBA" id="ARBA00022478"/>
    </source>
</evidence>
<dbReference type="EMBL" id="QGGR01000004">
    <property type="protein sequence ID" value="PWK49435.1"/>
    <property type="molecule type" value="Genomic_DNA"/>
</dbReference>
<keyword evidence="3" id="KW-0808">Transferase</keyword>
<dbReference type="GO" id="GO:0008270">
    <property type="term" value="F:zinc ion binding"/>
    <property type="evidence" value="ECO:0007669"/>
    <property type="project" value="UniProtKB-KW"/>
</dbReference>
<dbReference type="GO" id="GO:0003677">
    <property type="term" value="F:DNA binding"/>
    <property type="evidence" value="ECO:0007669"/>
    <property type="project" value="UniProtKB-KW"/>
</dbReference>
<comment type="caution">
    <text evidence="17">The sequence shown here is derived from an EMBL/GenBank/DDBJ whole genome shotgun (WGS) entry which is preliminary data.</text>
</comment>
<dbReference type="Gene3D" id="3.10.28.10">
    <property type="entry name" value="Homing endonucleases"/>
    <property type="match status" value="1"/>
</dbReference>
<evidence type="ECO:0000256" key="5">
    <source>
        <dbReference type="ARBA" id="ARBA00022705"/>
    </source>
</evidence>
<dbReference type="PANTHER" id="PTHR30313">
    <property type="entry name" value="DNA PRIMASE"/>
    <property type="match status" value="1"/>
</dbReference>
<dbReference type="Pfam" id="PF08275">
    <property type="entry name" value="DNAG_N"/>
    <property type="match status" value="1"/>
</dbReference>
<dbReference type="InterPro" id="IPR013173">
    <property type="entry name" value="DNA_primase_DnaG_DnaB-bd_dom"/>
</dbReference>
<dbReference type="Pfam" id="PF10410">
    <property type="entry name" value="DnaB_bind"/>
    <property type="match status" value="1"/>
</dbReference>
<keyword evidence="1" id="KW-0240">DNA-directed RNA polymerase</keyword>
<dbReference type="Pfam" id="PF08278">
    <property type="entry name" value="DnaG_DnaB_bind"/>
    <property type="match status" value="1"/>
</dbReference>
<dbReference type="PROSITE" id="PS50819">
    <property type="entry name" value="INTEIN_ENDONUCLEASE"/>
    <property type="match status" value="1"/>
</dbReference>
<dbReference type="SMART" id="SM00306">
    <property type="entry name" value="HintN"/>
    <property type="match status" value="1"/>
</dbReference>
<dbReference type="GO" id="GO:1990077">
    <property type="term" value="C:primosome complex"/>
    <property type="evidence" value="ECO:0007669"/>
    <property type="project" value="UniProtKB-KW"/>
</dbReference>
<dbReference type="Pfam" id="PF13662">
    <property type="entry name" value="Toprim_4"/>
    <property type="match status" value="1"/>
</dbReference>
<evidence type="ECO:0000256" key="14">
    <source>
        <dbReference type="SAM" id="MobiDB-lite"/>
    </source>
</evidence>
<dbReference type="SMART" id="SM00493">
    <property type="entry name" value="TOPRIM"/>
    <property type="match status" value="1"/>
</dbReference>
<gene>
    <name evidence="17" type="ORF">BC793_104106</name>
</gene>
<dbReference type="PANTHER" id="PTHR30313:SF2">
    <property type="entry name" value="DNA PRIMASE"/>
    <property type="match status" value="1"/>
</dbReference>
<evidence type="ECO:0000256" key="13">
    <source>
        <dbReference type="ARBA" id="ARBA00023163"/>
    </source>
</evidence>
<keyword evidence="8" id="KW-0068">Autocatalytic cleavage</keyword>
<dbReference type="InterPro" id="IPR036844">
    <property type="entry name" value="Hint_dom_sf"/>
</dbReference>
<dbReference type="Pfam" id="PF01807">
    <property type="entry name" value="Zn_ribbon_DnaG"/>
    <property type="match status" value="2"/>
</dbReference>
<sequence>MYAVAGRVKDEDIALVRDRTSIVDVISETVTLRSAGGGNLKGLCPFHDEKTPSFNVSPARNVYFCLAGETRVITDQGIREIRDLAGGRHRVITTHGRFVEAPFRSFGEQPLLHLKLSRNGQKKTVRATGNHRWFIRGRTGDKRIERTTADLRPGDRLAHVFPRALATRDGGHTLSPSPFGISRGIVFGDGTLLDRGSIAILYGNKDKELLKWFPLNDTYVSDGRITVTDMPAYFKTDLPPLTESLSYLFGWLAGYFAADGDVAADGCIALDSAHREHLEYVRDVCTRIGIGTYGIREYVPTGFPDAQRPNGEKGCTTPIYRLTLMGGDIPEDFFLIGAHRDRFVAAGKKHERRGWVVEAIEDHGEVEEVFCPVVDGTHAFVLEDNILTGNCHGCGQGGDAIKFLMDAEHLSFIESLERLAGKAGLQLRYDTETGAAPAPRPQAGQKQRLIAAHAAAVDFYRDQLGSPGARKAREFLAERGFGRDAAEKYWCGFAPDSWDALSKHLRLKGFTAEELTAAGLSKAARSGSLIDRFRRRLLWPIRDLSGDVIGFGARKLFDDDDGPKYLNTPESPIYKKSHVLYGIDHAKREIAKRGRAVIVEGYTDVMACHEAGEPTAVATCGTAFGVDHIQVLRRLLMDSDSFTGEIIYTFDGDAAGQKAALRAFEEDQRFVGRTFIAVSPDNMDPCELRLARGDLAVRDMIAGREPLVDFALRQTIARFDLDTVEGRVEAMRRAAPLVAKIKDREKRPEYARKLAGDLGMDLDPVQRAVNNALRGEAAEQQRVPRPQAVADSPQRRVEREALKLALQEPVLAGPMFDAVGPENYGDQVLQSVREAVAQAGGVSSATGGVVWIEKVRDACTDMGGQMLVGELAVEPLYVDGAVDPRYVQITLARLQGGALATRIRDLKSRVQRLNPVAHKDQYLALAGELFSLEQQARALREQAAGEL</sequence>
<keyword evidence="2" id="KW-0639">Primosome</keyword>
<dbReference type="InterPro" id="IPR034151">
    <property type="entry name" value="TOPRIM_DnaG_bac"/>
</dbReference>
<keyword evidence="9" id="KW-0862">Zinc</keyword>
<keyword evidence="5" id="KW-0235">DNA replication</keyword>
<keyword evidence="12" id="KW-0238">DNA-binding</keyword>
<keyword evidence="6" id="KW-0479">Metal-binding</keyword>
<dbReference type="PROSITE" id="PS50817">
    <property type="entry name" value="INTEIN_N_TER"/>
    <property type="match status" value="1"/>
</dbReference>
<keyword evidence="10" id="KW-0460">Magnesium</keyword>
<proteinExistence type="predicted"/>
<dbReference type="GO" id="GO:0004519">
    <property type="term" value="F:endonuclease activity"/>
    <property type="evidence" value="ECO:0007669"/>
    <property type="project" value="InterPro"/>
</dbReference>
<dbReference type="SMART" id="SM00766">
    <property type="entry name" value="DnaG_DnaB_bind"/>
    <property type="match status" value="1"/>
</dbReference>
<dbReference type="CDD" id="cd00081">
    <property type="entry name" value="Hint"/>
    <property type="match status" value="1"/>
</dbReference>
<evidence type="ECO:0000259" key="15">
    <source>
        <dbReference type="PROSITE" id="PS50819"/>
    </source>
</evidence>
<dbReference type="InterPro" id="IPR006171">
    <property type="entry name" value="TOPRIM_dom"/>
</dbReference>
<dbReference type="SUPFAM" id="SSF57783">
    <property type="entry name" value="Zinc beta-ribbon"/>
    <property type="match status" value="2"/>
</dbReference>
<dbReference type="Gene3D" id="3.90.980.10">
    <property type="entry name" value="DNA primase, catalytic core, N-terminal domain"/>
    <property type="match status" value="1"/>
</dbReference>
<dbReference type="GO" id="GO:0005737">
    <property type="term" value="C:cytoplasm"/>
    <property type="evidence" value="ECO:0007669"/>
    <property type="project" value="TreeGrafter"/>
</dbReference>
<keyword evidence="11" id="KW-0651">Protein splicing</keyword>
<dbReference type="SMART" id="SM00400">
    <property type="entry name" value="ZnF_CHCC"/>
    <property type="match status" value="2"/>
</dbReference>
<protein>
    <submittedName>
        <fullName evidence="17">DNA primase</fullName>
    </submittedName>
</protein>
<feature type="region of interest" description="Disordered" evidence="14">
    <location>
        <begin position="775"/>
        <end position="794"/>
    </location>
</feature>
<dbReference type="Proteomes" id="UP000245697">
    <property type="component" value="Unassembled WGS sequence"/>
</dbReference>
<dbReference type="InterPro" id="IPR006295">
    <property type="entry name" value="DNA_primase_DnaG"/>
</dbReference>
<dbReference type="SUPFAM" id="SSF56731">
    <property type="entry name" value="DNA primase core"/>
    <property type="match status" value="1"/>
</dbReference>
<dbReference type="InterPro" id="IPR036977">
    <property type="entry name" value="DNA_primase_Znf_CHC2"/>
</dbReference>